<name>A0A9N8EYL8_9STRA</name>
<dbReference type="CDD" id="cd00302">
    <property type="entry name" value="cytochrome_P450"/>
    <property type="match status" value="1"/>
</dbReference>
<dbReference type="InterPro" id="IPR001128">
    <property type="entry name" value="Cyt_P450"/>
</dbReference>
<evidence type="ECO:0000256" key="3">
    <source>
        <dbReference type="PIRSR" id="PIRSR602401-1"/>
    </source>
</evidence>
<evidence type="ECO:0000313" key="6">
    <source>
        <dbReference type="Proteomes" id="UP001153069"/>
    </source>
</evidence>
<organism evidence="5 6">
    <name type="scientific">Seminavis robusta</name>
    <dbReference type="NCBI Taxonomy" id="568900"/>
    <lineage>
        <taxon>Eukaryota</taxon>
        <taxon>Sar</taxon>
        <taxon>Stramenopiles</taxon>
        <taxon>Ochrophyta</taxon>
        <taxon>Bacillariophyta</taxon>
        <taxon>Bacillariophyceae</taxon>
        <taxon>Bacillariophycidae</taxon>
        <taxon>Naviculales</taxon>
        <taxon>Naviculaceae</taxon>
        <taxon>Seminavis</taxon>
    </lineage>
</organism>
<keyword evidence="3 4" id="KW-0408">Iron</keyword>
<dbReference type="PRINTS" id="PR00463">
    <property type="entry name" value="EP450I"/>
</dbReference>
<keyword evidence="6" id="KW-1185">Reference proteome</keyword>
<dbReference type="OrthoDB" id="47031at2759"/>
<dbReference type="GO" id="GO:0004497">
    <property type="term" value="F:monooxygenase activity"/>
    <property type="evidence" value="ECO:0007669"/>
    <property type="project" value="UniProtKB-KW"/>
</dbReference>
<evidence type="ECO:0000313" key="5">
    <source>
        <dbReference type="EMBL" id="CAB9529472.1"/>
    </source>
</evidence>
<evidence type="ECO:0000256" key="4">
    <source>
        <dbReference type="RuleBase" id="RU000461"/>
    </source>
</evidence>
<dbReference type="AlphaFoldDB" id="A0A9N8EYL8"/>
<dbReference type="Proteomes" id="UP001153069">
    <property type="component" value="Unassembled WGS sequence"/>
</dbReference>
<gene>
    <name evidence="5" type="ORF">SEMRO_2515_G329890.1</name>
</gene>
<accession>A0A9N8EYL8</accession>
<comment type="cofactor">
    <cofactor evidence="1 3">
        <name>heme</name>
        <dbReference type="ChEBI" id="CHEBI:30413"/>
    </cofactor>
</comment>
<dbReference type="InterPro" id="IPR002401">
    <property type="entry name" value="Cyt_P450_E_grp-I"/>
</dbReference>
<protein>
    <submittedName>
        <fullName evidence="5">Psoralen synthase</fullName>
    </submittedName>
</protein>
<dbReference type="PRINTS" id="PR00385">
    <property type="entry name" value="P450"/>
</dbReference>
<dbReference type="Gene3D" id="1.10.630.10">
    <property type="entry name" value="Cytochrome P450"/>
    <property type="match status" value="1"/>
</dbReference>
<dbReference type="PROSITE" id="PS00086">
    <property type="entry name" value="CYTOCHROME_P450"/>
    <property type="match status" value="1"/>
</dbReference>
<evidence type="ECO:0000256" key="2">
    <source>
        <dbReference type="ARBA" id="ARBA00010617"/>
    </source>
</evidence>
<dbReference type="InterPro" id="IPR050121">
    <property type="entry name" value="Cytochrome_P450_monoxygenase"/>
</dbReference>
<feature type="binding site" description="axial binding residue" evidence="3">
    <location>
        <position position="409"/>
    </location>
    <ligand>
        <name>heme</name>
        <dbReference type="ChEBI" id="CHEBI:30413"/>
    </ligand>
    <ligandPart>
        <name>Fe</name>
        <dbReference type="ChEBI" id="CHEBI:18248"/>
    </ligandPart>
</feature>
<keyword evidence="3 4" id="KW-0349">Heme</keyword>
<dbReference type="Pfam" id="PF00067">
    <property type="entry name" value="p450"/>
    <property type="match status" value="1"/>
</dbReference>
<comment type="caution">
    <text evidence="5">The sequence shown here is derived from an EMBL/GenBank/DDBJ whole genome shotgun (WGS) entry which is preliminary data.</text>
</comment>
<keyword evidence="4" id="KW-0560">Oxidoreductase</keyword>
<dbReference type="GO" id="GO:0020037">
    <property type="term" value="F:heme binding"/>
    <property type="evidence" value="ECO:0007669"/>
    <property type="project" value="InterPro"/>
</dbReference>
<dbReference type="InterPro" id="IPR036396">
    <property type="entry name" value="Cyt_P450_sf"/>
</dbReference>
<comment type="similarity">
    <text evidence="2 4">Belongs to the cytochrome P450 family.</text>
</comment>
<dbReference type="PANTHER" id="PTHR24305:SF166">
    <property type="entry name" value="CYTOCHROME P450 12A4, MITOCHONDRIAL-RELATED"/>
    <property type="match status" value="1"/>
</dbReference>
<dbReference type="SUPFAM" id="SSF48264">
    <property type="entry name" value="Cytochrome P450"/>
    <property type="match status" value="1"/>
</dbReference>
<evidence type="ECO:0000256" key="1">
    <source>
        <dbReference type="ARBA" id="ARBA00001971"/>
    </source>
</evidence>
<sequence>MKEWAEKYGDSGCFEIDMFGKRMVVVCREDRAAEVYAQRPFKVTRTANLRAAVDSVGGTGVFSAEGEQWKQERKLISTTLNRSNMKDYLTILKGTATSLIQKWEVDAKESSASVVTVNQDLTHALADSVAKVFIGHDMGCLRNETSDVASMAFRAFKAMEARMFTPIRYWNIPFIGQDIDGYGKYFRKGMAAVSKIIDAFELDRASAPTTHDGTPQSKLFLGKLYDAMEKESSKLSRERVTGNIMTAFAAGTETTSSTLATTLFLLASNVELQSELRDHVKGFDLDEASFHDYYTKLPLLKSFLHEVHRFYTSLIQGLQTAADIPFCGTTLPKGSRVLIIAWHVTLQKESPPKGVPAGLDNAPTTVFSPRRYLVPVDDDDSAGGQKWKCVDPITKGAAFLPFGHGVRSCPGRSYSEILSYSVLIKMLQTFKFELAPDHAPVKLIHGTVTAPDKDIQLKLTPINVLKEGQ</sequence>
<dbReference type="InterPro" id="IPR017972">
    <property type="entry name" value="Cyt_P450_CS"/>
</dbReference>
<keyword evidence="3 4" id="KW-0479">Metal-binding</keyword>
<dbReference type="PANTHER" id="PTHR24305">
    <property type="entry name" value="CYTOCHROME P450"/>
    <property type="match status" value="1"/>
</dbReference>
<dbReference type="EMBL" id="CAICTM010002513">
    <property type="protein sequence ID" value="CAB9529472.1"/>
    <property type="molecule type" value="Genomic_DNA"/>
</dbReference>
<dbReference type="GO" id="GO:0005506">
    <property type="term" value="F:iron ion binding"/>
    <property type="evidence" value="ECO:0007669"/>
    <property type="project" value="InterPro"/>
</dbReference>
<proteinExistence type="inferred from homology"/>
<reference evidence="5" key="1">
    <citation type="submission" date="2020-06" db="EMBL/GenBank/DDBJ databases">
        <authorList>
            <consortium name="Plant Systems Biology data submission"/>
        </authorList>
    </citation>
    <scope>NUCLEOTIDE SEQUENCE</scope>
    <source>
        <strain evidence="5">D6</strain>
    </source>
</reference>
<keyword evidence="4" id="KW-0503">Monooxygenase</keyword>
<dbReference type="GO" id="GO:0016705">
    <property type="term" value="F:oxidoreductase activity, acting on paired donors, with incorporation or reduction of molecular oxygen"/>
    <property type="evidence" value="ECO:0007669"/>
    <property type="project" value="InterPro"/>
</dbReference>